<keyword evidence="1" id="KW-0812">Transmembrane</keyword>
<dbReference type="AlphaFoldDB" id="A0A1Y5HXW0"/>
<reference evidence="3" key="1">
    <citation type="journal article" date="2017" name="Proc. Natl. Acad. Sci. U.S.A.">
        <title>Simulation of Deepwater Horizon oil plume reveals substrate specialization within a complex community of hydrocarbon degraders.</title>
        <authorList>
            <person name="Hu P."/>
            <person name="Dubinsky E.A."/>
            <person name="Probst A.J."/>
            <person name="Wang J."/>
            <person name="Sieber C.M.K."/>
            <person name="Tom L.M."/>
            <person name="Gardinali P."/>
            <person name="Banfield J.F."/>
            <person name="Atlas R.M."/>
            <person name="Andersen G.L."/>
        </authorList>
    </citation>
    <scope>NUCLEOTIDE SEQUENCE [LARGE SCALE GENOMIC DNA]</scope>
</reference>
<evidence type="ECO:0000313" key="2">
    <source>
        <dbReference type="EMBL" id="OUS40754.1"/>
    </source>
</evidence>
<protein>
    <submittedName>
        <fullName evidence="2">Uncharacterized protein</fullName>
    </submittedName>
</protein>
<evidence type="ECO:0000256" key="1">
    <source>
        <dbReference type="SAM" id="Phobius"/>
    </source>
</evidence>
<organism evidence="2 3">
    <name type="scientific">Oleispira antarctica</name>
    <dbReference type="NCBI Taxonomy" id="188908"/>
    <lineage>
        <taxon>Bacteria</taxon>
        <taxon>Pseudomonadati</taxon>
        <taxon>Pseudomonadota</taxon>
        <taxon>Gammaproteobacteria</taxon>
        <taxon>Oceanospirillales</taxon>
        <taxon>Oceanospirillaceae</taxon>
        <taxon>Oleispira</taxon>
    </lineage>
</organism>
<keyword evidence="1" id="KW-0472">Membrane</keyword>
<dbReference type="EMBL" id="MABE01000258">
    <property type="protein sequence ID" value="OUS40754.1"/>
    <property type="molecule type" value="Genomic_DNA"/>
</dbReference>
<feature type="transmembrane region" description="Helical" evidence="1">
    <location>
        <begin position="61"/>
        <end position="82"/>
    </location>
</feature>
<sequence>MMRWGSIIFSLPAILLLSLYGWELSSVNDCIDQGLSYNFELEQCIDGKQDIRSPFYARHTFFVNSMLLLSVVGSIMMTVAMIQRGMQRD</sequence>
<dbReference type="Proteomes" id="UP000227088">
    <property type="component" value="Unassembled WGS sequence"/>
</dbReference>
<name>A0A1Y5HXW0_OLEAN</name>
<comment type="caution">
    <text evidence="2">The sequence shown here is derived from an EMBL/GenBank/DDBJ whole genome shotgun (WGS) entry which is preliminary data.</text>
</comment>
<gene>
    <name evidence="2" type="ORF">A9R00_04445</name>
</gene>
<proteinExistence type="predicted"/>
<evidence type="ECO:0000313" key="3">
    <source>
        <dbReference type="Proteomes" id="UP000227088"/>
    </source>
</evidence>
<keyword evidence="1" id="KW-1133">Transmembrane helix</keyword>
<accession>A0A1Y5HXW0</accession>